<dbReference type="SUPFAM" id="SSF75169">
    <property type="entry name" value="DsrEFH-like"/>
    <property type="match status" value="1"/>
</dbReference>
<dbReference type="InterPro" id="IPR027396">
    <property type="entry name" value="DsrEFH-like"/>
</dbReference>
<feature type="signal peptide" evidence="1">
    <location>
        <begin position="1"/>
        <end position="21"/>
    </location>
</feature>
<evidence type="ECO:0000256" key="1">
    <source>
        <dbReference type="SAM" id="SignalP"/>
    </source>
</evidence>
<keyword evidence="1" id="KW-0732">Signal</keyword>
<reference evidence="2" key="1">
    <citation type="submission" date="2024-02" db="EMBL/GenBank/DDBJ databases">
        <title>Sediminibacterium planktonica sp. nov. and Sediminibacterium longus sp. nov., isolated from surface lake and river water.</title>
        <authorList>
            <person name="Watanabe K."/>
            <person name="Takemine S."/>
            <person name="Ishii Y."/>
            <person name="Ogata Y."/>
            <person name="Shindo C."/>
            <person name="Suda W."/>
        </authorList>
    </citation>
    <scope>NUCLEOTIDE SEQUENCE</scope>
    <source>
        <strain evidence="2">KACHI17</strain>
    </source>
</reference>
<dbReference type="Pfam" id="PF02635">
    <property type="entry name" value="DsrE"/>
    <property type="match status" value="1"/>
</dbReference>
<feature type="chain" id="PRO_5043995061" description="DsrE family protein" evidence="1">
    <location>
        <begin position="22"/>
        <end position="179"/>
    </location>
</feature>
<proteinExistence type="predicted"/>
<evidence type="ECO:0008006" key="3">
    <source>
        <dbReference type="Google" id="ProtNLM"/>
    </source>
</evidence>
<accession>A0AAT9GG06</accession>
<dbReference type="AlphaFoldDB" id="A0AAT9GG06"/>
<dbReference type="EMBL" id="AP029612">
    <property type="protein sequence ID" value="BFG69503.1"/>
    <property type="molecule type" value="Genomic_DNA"/>
</dbReference>
<organism evidence="2">
    <name type="scientific">Sediminibacterium sp. KACHI17</name>
    <dbReference type="NCBI Taxonomy" id="1751071"/>
    <lineage>
        <taxon>Bacteria</taxon>
        <taxon>Pseudomonadati</taxon>
        <taxon>Bacteroidota</taxon>
        <taxon>Chitinophagia</taxon>
        <taxon>Chitinophagales</taxon>
        <taxon>Chitinophagaceae</taxon>
        <taxon>Sediminibacterium</taxon>
    </lineage>
</organism>
<gene>
    <name evidence="2" type="ORF">KACHI17_03840</name>
</gene>
<evidence type="ECO:0000313" key="2">
    <source>
        <dbReference type="EMBL" id="BFG69503.1"/>
    </source>
</evidence>
<protein>
    <recommendedName>
        <fullName evidence="3">DsrE family protein</fullName>
    </recommendedName>
</protein>
<dbReference type="PANTHER" id="PTHR37691:SF1">
    <property type="entry name" value="BLR3518 PROTEIN"/>
    <property type="match status" value="1"/>
</dbReference>
<sequence>MIMKKIIALVAAVVFVTVSFAQDKVNPIIKDFGPVYEIPDAVEKPDPKMNYKLLVDLVMASIKPDTINLGIEAACTLLNLHGVGGVPKEKINMVMAVHNAAGYTILNNEAYKARYKVDNPNLPMIKALLDAGVKIVVCGQTLKKRGIDPSTLAPGIGVATSALTTITTYQLKGYALIKW</sequence>
<dbReference type="Gene3D" id="3.40.1260.10">
    <property type="entry name" value="DsrEFH-like"/>
    <property type="match status" value="1"/>
</dbReference>
<name>A0AAT9GG06_9BACT</name>
<dbReference type="PANTHER" id="PTHR37691">
    <property type="entry name" value="BLR3518 PROTEIN"/>
    <property type="match status" value="1"/>
</dbReference>
<dbReference type="InterPro" id="IPR003787">
    <property type="entry name" value="Sulphur_relay_DsrE/F-like"/>
</dbReference>